<comment type="caution">
    <text evidence="1">The sequence shown here is derived from an EMBL/GenBank/DDBJ whole genome shotgun (WGS) entry which is preliminary data.</text>
</comment>
<organism evidence="1 2">
    <name type="scientific">candidate division LCP-89 bacterium B3_LCP</name>
    <dbReference type="NCBI Taxonomy" id="2012998"/>
    <lineage>
        <taxon>Bacteria</taxon>
        <taxon>Pseudomonadati</taxon>
        <taxon>Bacteria division LCP-89</taxon>
    </lineage>
</organism>
<gene>
    <name evidence="1" type="ORF">CEE37_08440</name>
</gene>
<dbReference type="Gene3D" id="1.25.40.10">
    <property type="entry name" value="Tetratricopeptide repeat domain"/>
    <property type="match status" value="1"/>
</dbReference>
<sequence>MRKGVILLFIVSLIILNISACKKGPSPEEIFSEAKSLQEETKYAEAVTKYEELVTLHPRSELAPQSQFMIGFICANEIGNLEKASVAYKAFLENYSDVSDSGMVASAKWELDNLGKDINEIDDLSVVTEGEEEGQEEE</sequence>
<protein>
    <recommendedName>
        <fullName evidence="3">Outer membrane lipoprotein BamD-like domain-containing protein</fullName>
    </recommendedName>
</protein>
<dbReference type="InterPro" id="IPR011990">
    <property type="entry name" value="TPR-like_helical_dom_sf"/>
</dbReference>
<dbReference type="Proteomes" id="UP000319619">
    <property type="component" value="Unassembled WGS sequence"/>
</dbReference>
<dbReference type="EMBL" id="NJBN01000005">
    <property type="protein sequence ID" value="TKJ40345.1"/>
    <property type="molecule type" value="Genomic_DNA"/>
</dbReference>
<dbReference type="AlphaFoldDB" id="A0A532UZF9"/>
<accession>A0A532UZF9</accession>
<proteinExistence type="predicted"/>
<evidence type="ECO:0008006" key="3">
    <source>
        <dbReference type="Google" id="ProtNLM"/>
    </source>
</evidence>
<reference evidence="1 2" key="1">
    <citation type="submission" date="2017-06" db="EMBL/GenBank/DDBJ databases">
        <title>Novel microbial phyla capable of carbon fixation and sulfur reduction in deep-sea sediments.</title>
        <authorList>
            <person name="Huang J."/>
            <person name="Baker B."/>
            <person name="Wang Y."/>
        </authorList>
    </citation>
    <scope>NUCLEOTIDE SEQUENCE [LARGE SCALE GENOMIC DNA]</scope>
    <source>
        <strain evidence="1">B3_LCP</strain>
    </source>
</reference>
<evidence type="ECO:0000313" key="2">
    <source>
        <dbReference type="Proteomes" id="UP000319619"/>
    </source>
</evidence>
<evidence type="ECO:0000313" key="1">
    <source>
        <dbReference type="EMBL" id="TKJ40345.1"/>
    </source>
</evidence>
<name>A0A532UZF9_UNCL8</name>